<dbReference type="AlphaFoldDB" id="A0A8S4S781"/>
<proteinExistence type="predicted"/>
<evidence type="ECO:0000313" key="3">
    <source>
        <dbReference type="Proteomes" id="UP000838756"/>
    </source>
</evidence>
<keyword evidence="3" id="KW-1185">Reference proteome</keyword>
<protein>
    <submittedName>
        <fullName evidence="2">Jg15037 protein</fullName>
    </submittedName>
</protein>
<dbReference type="EMBL" id="CAKXAJ010025923">
    <property type="protein sequence ID" value="CAH2246130.1"/>
    <property type="molecule type" value="Genomic_DNA"/>
</dbReference>
<sequence length="95" mass="9939">MTTNSCGNRSHSLDSDSRVAAHCANKPSAVGGRSKGKNDNLEHLVNPKCQPHLLSVLPAGQQARLWRPISGGISIHPSGKLDGRGYSGLGAINKS</sequence>
<gene>
    <name evidence="2" type="primary">jg15037</name>
    <name evidence="2" type="ORF">PAEG_LOCUS21297</name>
</gene>
<evidence type="ECO:0000313" key="2">
    <source>
        <dbReference type="EMBL" id="CAH2246130.1"/>
    </source>
</evidence>
<feature type="region of interest" description="Disordered" evidence="1">
    <location>
        <begin position="1"/>
        <end position="20"/>
    </location>
</feature>
<accession>A0A8S4S781</accession>
<reference evidence="2" key="1">
    <citation type="submission" date="2022-03" db="EMBL/GenBank/DDBJ databases">
        <authorList>
            <person name="Lindestad O."/>
        </authorList>
    </citation>
    <scope>NUCLEOTIDE SEQUENCE</scope>
</reference>
<comment type="caution">
    <text evidence="2">The sequence shown here is derived from an EMBL/GenBank/DDBJ whole genome shotgun (WGS) entry which is preliminary data.</text>
</comment>
<evidence type="ECO:0000256" key="1">
    <source>
        <dbReference type="SAM" id="MobiDB-lite"/>
    </source>
</evidence>
<feature type="compositionally biased region" description="Polar residues" evidence="1">
    <location>
        <begin position="1"/>
        <end position="10"/>
    </location>
</feature>
<name>A0A8S4S781_9NEOP</name>
<dbReference type="Proteomes" id="UP000838756">
    <property type="component" value="Unassembled WGS sequence"/>
</dbReference>
<organism evidence="2 3">
    <name type="scientific">Pararge aegeria aegeria</name>
    <dbReference type="NCBI Taxonomy" id="348720"/>
    <lineage>
        <taxon>Eukaryota</taxon>
        <taxon>Metazoa</taxon>
        <taxon>Ecdysozoa</taxon>
        <taxon>Arthropoda</taxon>
        <taxon>Hexapoda</taxon>
        <taxon>Insecta</taxon>
        <taxon>Pterygota</taxon>
        <taxon>Neoptera</taxon>
        <taxon>Endopterygota</taxon>
        <taxon>Lepidoptera</taxon>
        <taxon>Glossata</taxon>
        <taxon>Ditrysia</taxon>
        <taxon>Papilionoidea</taxon>
        <taxon>Nymphalidae</taxon>
        <taxon>Satyrinae</taxon>
        <taxon>Satyrini</taxon>
        <taxon>Parargina</taxon>
        <taxon>Pararge</taxon>
    </lineage>
</organism>